<name>J7TF37_STRSL</name>
<evidence type="ECO:0000313" key="1">
    <source>
        <dbReference type="EMBL" id="EJO15356.1"/>
    </source>
</evidence>
<protein>
    <submittedName>
        <fullName evidence="1">Uncharacterized protein</fullName>
    </submittedName>
</protein>
<dbReference type="PATRIC" id="fig|1200793.3.peg.2166"/>
<keyword evidence="2" id="KW-1185">Reference proteome</keyword>
<geneLocation type="plasmid" evidence="1">
    <name>pRSSL1</name>
</geneLocation>
<dbReference type="EMBL" id="ALIF01000007">
    <property type="protein sequence ID" value="EJO15356.1"/>
    <property type="molecule type" value="Genomic_DNA"/>
</dbReference>
<evidence type="ECO:0000313" key="2">
    <source>
        <dbReference type="Proteomes" id="UP000006983"/>
    </source>
</evidence>
<accession>J7TF37</accession>
<organism evidence="1 2">
    <name type="scientific">Streptococcus salivarius K12</name>
    <dbReference type="NCBI Taxonomy" id="1200793"/>
    <lineage>
        <taxon>Bacteria</taxon>
        <taxon>Bacillati</taxon>
        <taxon>Bacillota</taxon>
        <taxon>Bacilli</taxon>
        <taxon>Lactobacillales</taxon>
        <taxon>Streptococcaceae</taxon>
        <taxon>Streptococcus</taxon>
    </lineage>
</organism>
<keyword evidence="1" id="KW-0614">Plasmid</keyword>
<dbReference type="AlphaFoldDB" id="J7TF37"/>
<proteinExistence type="predicted"/>
<dbReference type="Proteomes" id="UP000006983">
    <property type="component" value="Unassembled WGS sequence"/>
</dbReference>
<sequence>MARIDNSRKERRCLNEGEKMFKKSNYDFEIYKELRKLNETINKRGNLDEDTNIKNKLELEYILDNARKYYSEEIVGEIRFSPEIITFSDESGCKYRFLVALDVKGLYSKSNLKIKGFNRFTKEWTVEFEGNEYSLDNSMRLLRHCYLIDLNEYPSAEEIVNKKSISLDCLSQSFPEIISADKFVNTMALSHGWRFGLQQQRYEGAEQNKELMDFVTKEISLRKCFITFSPTDEEFEELHFFIELQDCLMGTGTPERLEQLGFYSIEPVTFMEEFPSIPRYLLFGRNVREIKVFGYPLIENELTNNYFSLINKVLSFCSDTIGSQSFTYQLNEVIIDE</sequence>
<comment type="caution">
    <text evidence="1">The sequence shown here is derived from an EMBL/GenBank/DDBJ whole genome shotgun (WGS) entry which is preliminary data.</text>
</comment>
<reference evidence="1 2" key="1">
    <citation type="journal article" date="2012" name="J. Bacteriol.">
        <title>Genome Sequence of the Lantibiotic Bacteriocin Producer Streptococcus salivarius Strain K12.</title>
        <authorList>
            <person name="Barretto C."/>
            <person name="Alvarez-Martin P."/>
            <person name="Foata F."/>
            <person name="Renault P."/>
            <person name="Berger B."/>
        </authorList>
    </citation>
    <scope>NUCLEOTIDE SEQUENCE [LARGE SCALE GENOMIC DNA]</scope>
    <source>
        <strain evidence="1 2">K12</strain>
        <plasmid evidence="1">pRSSL1</plasmid>
    </source>
</reference>
<gene>
    <name evidence="1" type="ORF">RSSL_00115</name>
</gene>